<name>A0A2H0TGC6_9BACT</name>
<organism evidence="3 4">
    <name type="scientific">Candidatus Niyogibacteria bacterium CG10_big_fil_rev_8_21_14_0_10_46_36</name>
    <dbReference type="NCBI Taxonomy" id="1974726"/>
    <lineage>
        <taxon>Bacteria</taxon>
        <taxon>Candidatus Niyogiibacteriota</taxon>
    </lineage>
</organism>
<keyword evidence="2" id="KW-1133">Transmembrane helix</keyword>
<protein>
    <submittedName>
        <fullName evidence="3">Uncharacterized protein</fullName>
    </submittedName>
</protein>
<gene>
    <name evidence="3" type="ORF">COU47_00240</name>
</gene>
<evidence type="ECO:0000256" key="1">
    <source>
        <dbReference type="SAM" id="MobiDB-lite"/>
    </source>
</evidence>
<keyword evidence="2" id="KW-0812">Transmembrane</keyword>
<dbReference type="Proteomes" id="UP000231503">
    <property type="component" value="Unassembled WGS sequence"/>
</dbReference>
<reference evidence="4" key="1">
    <citation type="submission" date="2017-09" db="EMBL/GenBank/DDBJ databases">
        <title>Depth-based differentiation of microbial function through sediment-hosted aquifers and enrichment of novel symbionts in the deep terrestrial subsurface.</title>
        <authorList>
            <person name="Probst A.J."/>
            <person name="Ladd B."/>
            <person name="Jarett J.K."/>
            <person name="Geller-Mcgrath D.E."/>
            <person name="Sieber C.M.K."/>
            <person name="Emerson J.B."/>
            <person name="Anantharaman K."/>
            <person name="Thomas B.C."/>
            <person name="Malmstrom R."/>
            <person name="Stieglmeier M."/>
            <person name="Klingl A."/>
            <person name="Woyke T."/>
            <person name="Ryan C.M."/>
            <person name="Banfield J.F."/>
        </authorList>
    </citation>
    <scope>NUCLEOTIDE SEQUENCE [LARGE SCALE GENOMIC DNA]</scope>
</reference>
<evidence type="ECO:0000313" key="3">
    <source>
        <dbReference type="EMBL" id="PIR69855.1"/>
    </source>
</evidence>
<evidence type="ECO:0000256" key="2">
    <source>
        <dbReference type="SAM" id="Phobius"/>
    </source>
</evidence>
<comment type="caution">
    <text evidence="3">The sequence shown here is derived from an EMBL/GenBank/DDBJ whole genome shotgun (WGS) entry which is preliminary data.</text>
</comment>
<feature type="region of interest" description="Disordered" evidence="1">
    <location>
        <begin position="1"/>
        <end position="39"/>
    </location>
</feature>
<feature type="compositionally biased region" description="Polar residues" evidence="1">
    <location>
        <begin position="1"/>
        <end position="13"/>
    </location>
</feature>
<sequence>MTFINESGQNNENPADLSGVPPVSGGSTDTTKKGPDQLFYTKPKGAAGWLLQYSGGLIKNEMQANYAMIGFAVIALAISFFVVFSGRQKQELFTPGAEAPPAEVIAPANF</sequence>
<accession>A0A2H0TGC6</accession>
<proteinExistence type="predicted"/>
<dbReference type="AlphaFoldDB" id="A0A2H0TGC6"/>
<dbReference type="EMBL" id="PFCO01000001">
    <property type="protein sequence ID" value="PIR69855.1"/>
    <property type="molecule type" value="Genomic_DNA"/>
</dbReference>
<evidence type="ECO:0000313" key="4">
    <source>
        <dbReference type="Proteomes" id="UP000231503"/>
    </source>
</evidence>
<keyword evidence="2" id="KW-0472">Membrane</keyword>
<feature type="transmembrane region" description="Helical" evidence="2">
    <location>
        <begin position="64"/>
        <end position="84"/>
    </location>
</feature>